<proteinExistence type="predicted"/>
<name>A0A1L7WPK0_9HELO</name>
<dbReference type="Proteomes" id="UP000184330">
    <property type="component" value="Unassembled WGS sequence"/>
</dbReference>
<evidence type="ECO:0000313" key="3">
    <source>
        <dbReference type="EMBL" id="CZR54695.1"/>
    </source>
</evidence>
<gene>
    <name evidence="3" type="ORF">PAC_04579</name>
</gene>
<dbReference type="OrthoDB" id="10587665at2759"/>
<feature type="region of interest" description="Disordered" evidence="2">
    <location>
        <begin position="129"/>
        <end position="237"/>
    </location>
</feature>
<accession>A0A1L7WPK0</accession>
<keyword evidence="4" id="KW-1185">Reference proteome</keyword>
<protein>
    <submittedName>
        <fullName evidence="3">Uncharacterized protein</fullName>
    </submittedName>
</protein>
<reference evidence="3 4" key="1">
    <citation type="submission" date="2016-03" db="EMBL/GenBank/DDBJ databases">
        <authorList>
            <person name="Ploux O."/>
        </authorList>
    </citation>
    <scope>NUCLEOTIDE SEQUENCE [LARGE SCALE GENOMIC DNA]</scope>
    <source>
        <strain evidence="3 4">UAMH 11012</strain>
    </source>
</reference>
<dbReference type="EMBL" id="FJOG01000005">
    <property type="protein sequence ID" value="CZR54695.1"/>
    <property type="molecule type" value="Genomic_DNA"/>
</dbReference>
<feature type="compositionally biased region" description="Low complexity" evidence="2">
    <location>
        <begin position="171"/>
        <end position="182"/>
    </location>
</feature>
<feature type="coiled-coil region" evidence="1">
    <location>
        <begin position="93"/>
        <end position="120"/>
    </location>
</feature>
<organism evidence="3 4">
    <name type="scientific">Phialocephala subalpina</name>
    <dbReference type="NCBI Taxonomy" id="576137"/>
    <lineage>
        <taxon>Eukaryota</taxon>
        <taxon>Fungi</taxon>
        <taxon>Dikarya</taxon>
        <taxon>Ascomycota</taxon>
        <taxon>Pezizomycotina</taxon>
        <taxon>Leotiomycetes</taxon>
        <taxon>Helotiales</taxon>
        <taxon>Mollisiaceae</taxon>
        <taxon>Phialocephala</taxon>
        <taxon>Phialocephala fortinii species complex</taxon>
    </lineage>
</organism>
<feature type="compositionally biased region" description="Basic and acidic residues" evidence="2">
    <location>
        <begin position="144"/>
        <end position="156"/>
    </location>
</feature>
<keyword evidence="1" id="KW-0175">Coiled coil</keyword>
<evidence type="ECO:0000256" key="1">
    <source>
        <dbReference type="SAM" id="Coils"/>
    </source>
</evidence>
<evidence type="ECO:0000256" key="2">
    <source>
        <dbReference type="SAM" id="MobiDB-lite"/>
    </source>
</evidence>
<evidence type="ECO:0000313" key="4">
    <source>
        <dbReference type="Proteomes" id="UP000184330"/>
    </source>
</evidence>
<dbReference type="AlphaFoldDB" id="A0A1L7WPK0"/>
<sequence length="237" mass="26831">MAAWRLMTPMADRLEILLLIQQHNERCPAPNQQISLNLTEDEKYRLKILEEEQDSIKRNHNEVQGQAYFLFTFLDEVLGFNPKIRSYDRHNFITATKELLRNLEEEKLEDEKKDRAAKRAILRAKAMAEDANVPDSLEQTAEQSYREAVKKVEASRKRIPRKSQNPGDIATTTKTSPTTNGNKTGGKKVEDFMSSPTKSKHNVPYPAGQSDCQSSKENINAAAQPELDNLDPSTSSG</sequence>